<dbReference type="EMBL" id="JAUSSU010000008">
    <property type="protein sequence ID" value="MDQ0114608.1"/>
    <property type="molecule type" value="Genomic_DNA"/>
</dbReference>
<accession>A0ABT9U6E1</accession>
<evidence type="ECO:0000313" key="1">
    <source>
        <dbReference type="EMBL" id="MDQ0114608.1"/>
    </source>
</evidence>
<gene>
    <name evidence="1" type="ORF">J2T15_004064</name>
</gene>
<dbReference type="InterPro" id="IPR025850">
    <property type="entry name" value="SUKH-3"/>
</dbReference>
<keyword evidence="2" id="KW-1185">Reference proteome</keyword>
<sequence>MELSQHTQDLLEKSGWTPIRRIDTLLYKKVYEIEGYDTNEKVLGFLSSFGGLRVTHPAFRMANELDSFHLDPVRAIEHINKERVETYEERIDESVVVIGEAYSEHLVLMMSFSGKVYGAFDDFLTLIGNSGYEAIETLCEGKETPEIA</sequence>
<protein>
    <recommendedName>
        <fullName evidence="3">SUKH-3 domain-containing protein</fullName>
    </recommendedName>
</protein>
<proteinExistence type="predicted"/>
<comment type="caution">
    <text evidence="1">The sequence shown here is derived from an EMBL/GenBank/DDBJ whole genome shotgun (WGS) entry which is preliminary data.</text>
</comment>
<evidence type="ECO:0000313" key="2">
    <source>
        <dbReference type="Proteomes" id="UP001229346"/>
    </source>
</evidence>
<name>A0ABT9U6E1_PAEHA</name>
<dbReference type="Pfam" id="PF14433">
    <property type="entry name" value="SUKH-3"/>
    <property type="match status" value="1"/>
</dbReference>
<reference evidence="1 2" key="1">
    <citation type="submission" date="2023-07" db="EMBL/GenBank/DDBJ databases">
        <title>Sorghum-associated microbial communities from plants grown in Nebraska, USA.</title>
        <authorList>
            <person name="Schachtman D."/>
        </authorList>
    </citation>
    <scope>NUCLEOTIDE SEQUENCE [LARGE SCALE GENOMIC DNA]</scope>
    <source>
        <strain evidence="1 2">CC482</strain>
    </source>
</reference>
<evidence type="ECO:0008006" key="3">
    <source>
        <dbReference type="Google" id="ProtNLM"/>
    </source>
</evidence>
<dbReference type="Proteomes" id="UP001229346">
    <property type="component" value="Unassembled WGS sequence"/>
</dbReference>
<dbReference type="RefSeq" id="WP_307206001.1">
    <property type="nucleotide sequence ID" value="NZ_JAUSSU010000008.1"/>
</dbReference>
<organism evidence="1 2">
    <name type="scientific">Paenibacillus harenae</name>
    <dbReference type="NCBI Taxonomy" id="306543"/>
    <lineage>
        <taxon>Bacteria</taxon>
        <taxon>Bacillati</taxon>
        <taxon>Bacillota</taxon>
        <taxon>Bacilli</taxon>
        <taxon>Bacillales</taxon>
        <taxon>Paenibacillaceae</taxon>
        <taxon>Paenibacillus</taxon>
    </lineage>
</organism>